<dbReference type="Gene3D" id="3.30.420.10">
    <property type="entry name" value="Ribonuclease H-like superfamily/Ribonuclease H"/>
    <property type="match status" value="1"/>
</dbReference>
<evidence type="ECO:0000259" key="2">
    <source>
        <dbReference type="PROSITE" id="PS50994"/>
    </source>
</evidence>
<feature type="domain" description="Integrase catalytic" evidence="2">
    <location>
        <begin position="1"/>
        <end position="137"/>
    </location>
</feature>
<dbReference type="InterPro" id="IPR050951">
    <property type="entry name" value="Retrovirus_Pol_polyprotein"/>
</dbReference>
<dbReference type="PANTHER" id="PTHR37984:SF5">
    <property type="entry name" value="PROTEIN NYNRIN-LIKE"/>
    <property type="match status" value="1"/>
</dbReference>
<dbReference type="PROSITE" id="PS50994">
    <property type="entry name" value="INTEGRASE"/>
    <property type="match status" value="1"/>
</dbReference>
<keyword evidence="4" id="KW-1185">Reference proteome</keyword>
<dbReference type="InterPro" id="IPR001584">
    <property type="entry name" value="Integrase_cat-core"/>
</dbReference>
<evidence type="ECO:0000313" key="3">
    <source>
        <dbReference type="EMBL" id="KAK6762725.1"/>
    </source>
</evidence>
<accession>A0ABR1EJ70</accession>
<feature type="region of interest" description="Disordered" evidence="1">
    <location>
        <begin position="204"/>
        <end position="227"/>
    </location>
</feature>
<evidence type="ECO:0000256" key="1">
    <source>
        <dbReference type="SAM" id="MobiDB-lite"/>
    </source>
</evidence>
<dbReference type="SUPFAM" id="SSF53098">
    <property type="entry name" value="Ribonuclease H-like"/>
    <property type="match status" value="1"/>
</dbReference>
<dbReference type="EMBL" id="JAVFWL010000006">
    <property type="protein sequence ID" value="KAK6762725.1"/>
    <property type="molecule type" value="Genomic_DNA"/>
</dbReference>
<organism evidence="3 4">
    <name type="scientific">Necator americanus</name>
    <name type="common">Human hookworm</name>
    <dbReference type="NCBI Taxonomy" id="51031"/>
    <lineage>
        <taxon>Eukaryota</taxon>
        <taxon>Metazoa</taxon>
        <taxon>Ecdysozoa</taxon>
        <taxon>Nematoda</taxon>
        <taxon>Chromadorea</taxon>
        <taxon>Rhabditida</taxon>
        <taxon>Rhabditina</taxon>
        <taxon>Rhabditomorpha</taxon>
        <taxon>Strongyloidea</taxon>
        <taxon>Ancylostomatidae</taxon>
        <taxon>Bunostominae</taxon>
        <taxon>Necator</taxon>
    </lineage>
</organism>
<sequence length="254" mass="29450">MEGRYHLLIVDVYSKWLEIVYNSSIFSTATIRAMKCIFAKFRNPETIADNGTEFTSPQFTSFCRSRGILHTRTPPFYPQNNGQAERFVDSFKRGLGKLKREEPTMDALQTFLLANRSTPCPSAPDQRSPVKTFLGRRLRTDTDLMLPSRDLTNGTEDVKMGFQFNCRNGARRRDFCYRLSRIDTTATNIFFDVFDLPPLDSASEDDIATPTVDSSQRPQRLRRPRRQLQVVPQRTRYEITWKVLYDGNFIMLFA</sequence>
<dbReference type="InterPro" id="IPR036397">
    <property type="entry name" value="RNaseH_sf"/>
</dbReference>
<comment type="caution">
    <text evidence="3">The sequence shown here is derived from an EMBL/GenBank/DDBJ whole genome shotgun (WGS) entry which is preliminary data.</text>
</comment>
<name>A0ABR1EJ70_NECAM</name>
<dbReference type="Proteomes" id="UP001303046">
    <property type="component" value="Unassembled WGS sequence"/>
</dbReference>
<evidence type="ECO:0000313" key="4">
    <source>
        <dbReference type="Proteomes" id="UP001303046"/>
    </source>
</evidence>
<dbReference type="InterPro" id="IPR012337">
    <property type="entry name" value="RNaseH-like_sf"/>
</dbReference>
<dbReference type="PANTHER" id="PTHR37984">
    <property type="entry name" value="PROTEIN CBG26694"/>
    <property type="match status" value="1"/>
</dbReference>
<dbReference type="Pfam" id="PF00665">
    <property type="entry name" value="rve"/>
    <property type="match status" value="1"/>
</dbReference>
<reference evidence="3 4" key="1">
    <citation type="submission" date="2023-08" db="EMBL/GenBank/DDBJ databases">
        <title>A Necator americanus chromosomal reference genome.</title>
        <authorList>
            <person name="Ilik V."/>
            <person name="Petrzelkova K.J."/>
            <person name="Pardy F."/>
            <person name="Fuh T."/>
            <person name="Niatou-Singa F.S."/>
            <person name="Gouil Q."/>
            <person name="Baker L."/>
            <person name="Ritchie M.E."/>
            <person name="Jex A.R."/>
            <person name="Gazzola D."/>
            <person name="Li H."/>
            <person name="Toshio Fujiwara R."/>
            <person name="Zhan B."/>
            <person name="Aroian R.V."/>
            <person name="Pafco B."/>
            <person name="Schwarz E.M."/>
        </authorList>
    </citation>
    <scope>NUCLEOTIDE SEQUENCE [LARGE SCALE GENOMIC DNA]</scope>
    <source>
        <strain evidence="3 4">Aroian</strain>
        <tissue evidence="3">Whole animal</tissue>
    </source>
</reference>
<proteinExistence type="predicted"/>
<gene>
    <name evidence="3" type="primary">Necator_chrX.g23602</name>
    <name evidence="3" type="ORF">RB195_023438</name>
</gene>
<protein>
    <recommendedName>
        <fullName evidence="2">Integrase catalytic domain-containing protein</fullName>
    </recommendedName>
</protein>